<keyword evidence="2" id="KW-0808">Transferase</keyword>
<dbReference type="GeneID" id="9498907"/>
<protein>
    <submittedName>
        <fullName evidence="2">Glycosyl transferase, family 2</fullName>
    </submittedName>
</protein>
<dbReference type="HOGENOM" id="CLU_1036648_0_0_2"/>
<dbReference type="GO" id="GO:0016740">
    <property type="term" value="F:transferase activity"/>
    <property type="evidence" value="ECO:0007669"/>
    <property type="project" value="UniProtKB-KW"/>
</dbReference>
<accession>D9Q192</accession>
<keyword evidence="3" id="KW-1185">Reference proteome</keyword>
<dbReference type="EMBL" id="CP001742">
    <property type="protein sequence ID" value="ADL19080.1"/>
    <property type="molecule type" value="Genomic_DNA"/>
</dbReference>
<reference evidence="2 3" key="1">
    <citation type="journal article" date="2010" name="Appl. Environ. Microbiol.">
        <title>The genome sequence of the crenarchaeon Acidilobus saccharovorans supports a new order, Acidilobales, and suggests an important ecological role in terrestrial acidic hot springs.</title>
        <authorList>
            <person name="Mardanov A.V."/>
            <person name="Svetlitchnyi V.A."/>
            <person name="Beletsky A.V."/>
            <person name="Prokofeva M.I."/>
            <person name="Bonch-Osmolovskaya E.A."/>
            <person name="Ravin N.V."/>
            <person name="Skryabin K.G."/>
        </authorList>
    </citation>
    <scope>NUCLEOTIDE SEQUENCE [LARGE SCALE GENOMIC DNA]</scope>
    <source>
        <strain evidence="3">DSM 16705 / JCM 18335 / VKM B-2471 / 345-15</strain>
    </source>
</reference>
<proteinExistence type="predicted"/>
<dbReference type="SUPFAM" id="SSF53448">
    <property type="entry name" value="Nucleotide-diphospho-sugar transferases"/>
    <property type="match status" value="1"/>
</dbReference>
<dbReference type="InParanoid" id="D9Q192"/>
<dbReference type="KEGG" id="asc:ASAC_0674"/>
<dbReference type="Pfam" id="PF00535">
    <property type="entry name" value="Glycos_transf_2"/>
    <property type="match status" value="1"/>
</dbReference>
<dbReference type="AlphaFoldDB" id="D9Q192"/>
<dbReference type="CDD" id="cd00761">
    <property type="entry name" value="Glyco_tranf_GTA_type"/>
    <property type="match status" value="1"/>
</dbReference>
<evidence type="ECO:0000313" key="3">
    <source>
        <dbReference type="Proteomes" id="UP000000346"/>
    </source>
</evidence>
<evidence type="ECO:0000259" key="1">
    <source>
        <dbReference type="Pfam" id="PF00535"/>
    </source>
</evidence>
<dbReference type="OrthoDB" id="28020at2157"/>
<name>D9Q192_ACIS3</name>
<dbReference type="RefSeq" id="WP_013266592.1">
    <property type="nucleotide sequence ID" value="NC_014374.1"/>
</dbReference>
<dbReference type="Gene3D" id="3.90.550.10">
    <property type="entry name" value="Spore Coat Polysaccharide Biosynthesis Protein SpsA, Chain A"/>
    <property type="match status" value="1"/>
</dbReference>
<dbReference type="InterPro" id="IPR001173">
    <property type="entry name" value="Glyco_trans_2-like"/>
</dbReference>
<dbReference type="eggNOG" id="arCOG07240">
    <property type="taxonomic scope" value="Archaea"/>
</dbReference>
<dbReference type="InterPro" id="IPR029044">
    <property type="entry name" value="Nucleotide-diphossugar_trans"/>
</dbReference>
<gene>
    <name evidence="2" type="ordered locus">ASAC_0674</name>
</gene>
<dbReference type="STRING" id="666510.ASAC_0674"/>
<dbReference type="Proteomes" id="UP000000346">
    <property type="component" value="Chromosome"/>
</dbReference>
<evidence type="ECO:0000313" key="2">
    <source>
        <dbReference type="EMBL" id="ADL19080.1"/>
    </source>
</evidence>
<organism evidence="2 3">
    <name type="scientific">Acidilobus saccharovorans (strain DSM 16705 / JCM 18335 / VKM B-2471 / 345-15)</name>
    <dbReference type="NCBI Taxonomy" id="666510"/>
    <lineage>
        <taxon>Archaea</taxon>
        <taxon>Thermoproteota</taxon>
        <taxon>Thermoprotei</taxon>
        <taxon>Acidilobales</taxon>
        <taxon>Acidilobaceae</taxon>
        <taxon>Acidilobus</taxon>
    </lineage>
</organism>
<feature type="domain" description="Glycosyltransferase 2-like" evidence="1">
    <location>
        <begin position="5"/>
        <end position="116"/>
    </location>
</feature>
<sequence length="270" mass="29971">MTRVSVVIPTLCRPELRDLLSSLGLQRRRPDDVIIIYACETARLRPLIEDEPLPIQAYPQRGVGVTGAVNQGLESAEGEIIVIIDDDAVAPSPLLLKYEELLGRLPRAFAGACSRDILYERDRGPVKGPDDSALVKLYRRLYVANLVRPYPGLEAFARGVFVDRGLRVRHGPCIPNGDCISLPFRAVNMALRKEAVDGLRLPEDRDLGAARGFEQLLGVMLAAKGYLYAYTSGNPVYHLHHASISRSHRSEAEERAMRRYMAEALSRLNG</sequence>